<keyword evidence="1" id="KW-0472">Membrane</keyword>
<dbReference type="EMBL" id="JAAKFY010000018">
    <property type="protein sequence ID" value="KAF3843332.1"/>
    <property type="molecule type" value="Genomic_DNA"/>
</dbReference>
<sequence length="215" mass="23909">MNSDVIDQFVLRFESFSFPWTFLPKTDVGALLRSPDMLHRDVVDQLVHGAVSFRAGLFLTLLLISSCFMGCRMYLKNAPAAPDVHIEVHGVVAVERRGSIVIWPVPEVLWPAVDVPRYTQAHLPIEGMVVMGTWGPLVVKSMGVSHGETNSGLSRSERCRGLGFVMALNVLRWAKFESICLCHVLWSKWSECHSGVVAQLPRVEVGMVGERVMPP</sequence>
<keyword evidence="3" id="KW-1185">Reference proteome</keyword>
<evidence type="ECO:0000313" key="3">
    <source>
        <dbReference type="Proteomes" id="UP000518266"/>
    </source>
</evidence>
<dbReference type="AlphaFoldDB" id="A0A7J5Y1N1"/>
<comment type="caution">
    <text evidence="2">The sequence shown here is derived from an EMBL/GenBank/DDBJ whole genome shotgun (WGS) entry which is preliminary data.</text>
</comment>
<reference evidence="2 3" key="1">
    <citation type="submission" date="2020-03" db="EMBL/GenBank/DDBJ databases">
        <title>Dissostichus mawsoni Genome sequencing and assembly.</title>
        <authorList>
            <person name="Park H."/>
        </authorList>
    </citation>
    <scope>NUCLEOTIDE SEQUENCE [LARGE SCALE GENOMIC DNA]</scope>
    <source>
        <strain evidence="2">DM0001</strain>
        <tissue evidence="2">Muscle</tissue>
    </source>
</reference>
<proteinExistence type="predicted"/>
<keyword evidence="1" id="KW-0812">Transmembrane</keyword>
<feature type="transmembrane region" description="Helical" evidence="1">
    <location>
        <begin position="46"/>
        <end position="68"/>
    </location>
</feature>
<gene>
    <name evidence="2" type="ORF">F7725_002181</name>
</gene>
<protein>
    <submittedName>
        <fullName evidence="2">Uncharacterized protein</fullName>
    </submittedName>
</protein>
<accession>A0A7J5Y1N1</accession>
<name>A0A7J5Y1N1_DISMA</name>
<dbReference type="Proteomes" id="UP000518266">
    <property type="component" value="Unassembled WGS sequence"/>
</dbReference>
<evidence type="ECO:0000256" key="1">
    <source>
        <dbReference type="SAM" id="Phobius"/>
    </source>
</evidence>
<evidence type="ECO:0000313" key="2">
    <source>
        <dbReference type="EMBL" id="KAF3843332.1"/>
    </source>
</evidence>
<keyword evidence="1" id="KW-1133">Transmembrane helix</keyword>
<organism evidence="2 3">
    <name type="scientific">Dissostichus mawsoni</name>
    <name type="common">Antarctic cod</name>
    <dbReference type="NCBI Taxonomy" id="36200"/>
    <lineage>
        <taxon>Eukaryota</taxon>
        <taxon>Metazoa</taxon>
        <taxon>Chordata</taxon>
        <taxon>Craniata</taxon>
        <taxon>Vertebrata</taxon>
        <taxon>Euteleostomi</taxon>
        <taxon>Actinopterygii</taxon>
        <taxon>Neopterygii</taxon>
        <taxon>Teleostei</taxon>
        <taxon>Neoteleostei</taxon>
        <taxon>Acanthomorphata</taxon>
        <taxon>Eupercaria</taxon>
        <taxon>Perciformes</taxon>
        <taxon>Notothenioidei</taxon>
        <taxon>Nototheniidae</taxon>
        <taxon>Dissostichus</taxon>
    </lineage>
</organism>